<reference evidence="4 5" key="1">
    <citation type="submission" date="2020-04" db="EMBL/GenBank/DDBJ databases">
        <authorList>
            <person name="Wallbank WR R."/>
            <person name="Pardo Diaz C."/>
            <person name="Kozak K."/>
            <person name="Martin S."/>
            <person name="Jiggins C."/>
            <person name="Moest M."/>
            <person name="Warren A I."/>
            <person name="Byers J.R.P. K."/>
            <person name="Montejo-Kovacevich G."/>
            <person name="Yen C E."/>
        </authorList>
    </citation>
    <scope>NUCLEOTIDE SEQUENCE [LARGE SCALE GENOMIC DNA]</scope>
</reference>
<dbReference type="GO" id="GO:0005783">
    <property type="term" value="C:endoplasmic reticulum"/>
    <property type="evidence" value="ECO:0007669"/>
    <property type="project" value="TreeGrafter"/>
</dbReference>
<organism evidence="4 5">
    <name type="scientific">Arctia plantaginis</name>
    <name type="common">Wood tiger moth</name>
    <name type="synonym">Phalaena plantaginis</name>
    <dbReference type="NCBI Taxonomy" id="874455"/>
    <lineage>
        <taxon>Eukaryota</taxon>
        <taxon>Metazoa</taxon>
        <taxon>Ecdysozoa</taxon>
        <taxon>Arthropoda</taxon>
        <taxon>Hexapoda</taxon>
        <taxon>Insecta</taxon>
        <taxon>Pterygota</taxon>
        <taxon>Neoptera</taxon>
        <taxon>Endopterygota</taxon>
        <taxon>Lepidoptera</taxon>
        <taxon>Glossata</taxon>
        <taxon>Ditrysia</taxon>
        <taxon>Noctuoidea</taxon>
        <taxon>Erebidae</taxon>
        <taxon>Arctiinae</taxon>
        <taxon>Arctia</taxon>
    </lineage>
</organism>
<evidence type="ECO:0000313" key="4">
    <source>
        <dbReference type="EMBL" id="CAB3246093.1"/>
    </source>
</evidence>
<feature type="region of interest" description="Disordered" evidence="2">
    <location>
        <begin position="1"/>
        <end position="22"/>
    </location>
</feature>
<dbReference type="PANTHER" id="PTHR19316">
    <property type="entry name" value="PROTEIN FOLDING REGULATOR"/>
    <property type="match status" value="1"/>
</dbReference>
<dbReference type="InterPro" id="IPR011989">
    <property type="entry name" value="ARM-like"/>
</dbReference>
<proteinExistence type="predicted"/>
<gene>
    <name evidence="4" type="ORF">APLA_LOCUS11369</name>
</gene>
<dbReference type="Pfam" id="PF08609">
    <property type="entry name" value="Fes1"/>
    <property type="match status" value="1"/>
</dbReference>
<protein>
    <recommendedName>
        <fullName evidence="3">Nucleotide exchange factor Fes1 domain-containing protein</fullName>
    </recommendedName>
</protein>
<evidence type="ECO:0000313" key="5">
    <source>
        <dbReference type="Proteomes" id="UP000494256"/>
    </source>
</evidence>
<evidence type="ECO:0000259" key="3">
    <source>
        <dbReference type="Pfam" id="PF08609"/>
    </source>
</evidence>
<keyword evidence="1" id="KW-0677">Repeat</keyword>
<name>A0A8S1AKX5_ARCPL</name>
<feature type="domain" description="Nucleotide exchange factor Fes1" evidence="3">
    <location>
        <begin position="23"/>
        <end position="116"/>
    </location>
</feature>
<accession>A0A8S1AKX5</accession>
<evidence type="ECO:0000256" key="1">
    <source>
        <dbReference type="ARBA" id="ARBA00022737"/>
    </source>
</evidence>
<dbReference type="InterPro" id="IPR050693">
    <property type="entry name" value="Hsp70_NEF-Inhibitors"/>
</dbReference>
<dbReference type="Proteomes" id="UP000494256">
    <property type="component" value="Unassembled WGS sequence"/>
</dbReference>
<dbReference type="AlphaFoldDB" id="A0A8S1AKX5"/>
<dbReference type="InterPro" id="IPR013918">
    <property type="entry name" value="Nucleotide_exch_fac_Fes1"/>
</dbReference>
<sequence length="341" mass="38215">MASGNPDGNLEPVPNQPRQPRNLQGLLRFAMEATKAEDAPGNSQHGPMDDERRQFLIDAMASITIDLTEVLKHSIEVLTNTERMRSIQLGQELPAEVQTAFTVLLDVIDDMDVANDFYKMGGFAIFPICYGSENETVRMHASSMLAESCQNNPFCQGKALECGFLSVLLSLAEIERGDALAKCLYAISCSCREFEPACRELITRGGCETLAHLLRAPESTVRTKAAFFIRYLCHNYPEAKEQFIKHNIVGTIAEQIKSTHDQTTEHLLSVLVALIEGLDATLLRQFRDPSVGLKEILENHLKHPDLVDDTYYEEKEYCDVLLSKAFQNCPEPEYVQEVADR</sequence>
<evidence type="ECO:0000256" key="2">
    <source>
        <dbReference type="SAM" id="MobiDB-lite"/>
    </source>
</evidence>
<dbReference type="EMBL" id="CADEBD010000327">
    <property type="protein sequence ID" value="CAB3246093.1"/>
    <property type="molecule type" value="Genomic_DNA"/>
</dbReference>
<dbReference type="SUPFAM" id="SSF48371">
    <property type="entry name" value="ARM repeat"/>
    <property type="match status" value="1"/>
</dbReference>
<dbReference type="Gene3D" id="1.25.10.10">
    <property type="entry name" value="Leucine-rich Repeat Variant"/>
    <property type="match status" value="1"/>
</dbReference>
<comment type="caution">
    <text evidence="4">The sequence shown here is derived from an EMBL/GenBank/DDBJ whole genome shotgun (WGS) entry which is preliminary data.</text>
</comment>
<dbReference type="PANTHER" id="PTHR19316:SF18">
    <property type="entry name" value="HSP70-BINDING PROTEIN 1"/>
    <property type="match status" value="1"/>
</dbReference>
<dbReference type="OrthoDB" id="27917at2759"/>
<dbReference type="GO" id="GO:0000774">
    <property type="term" value="F:adenyl-nucleotide exchange factor activity"/>
    <property type="evidence" value="ECO:0007669"/>
    <property type="project" value="TreeGrafter"/>
</dbReference>
<dbReference type="InterPro" id="IPR016024">
    <property type="entry name" value="ARM-type_fold"/>
</dbReference>